<evidence type="ECO:0000313" key="8">
    <source>
        <dbReference type="EMBL" id="SDU10129.1"/>
    </source>
</evidence>
<accession>A0A1H2FS11</accession>
<dbReference type="GO" id="GO:0051539">
    <property type="term" value="F:4 iron, 4 sulfur cluster binding"/>
    <property type="evidence" value="ECO:0007669"/>
    <property type="project" value="UniProtKB-KW"/>
</dbReference>
<dbReference type="SFLD" id="SFLDG01067">
    <property type="entry name" value="SPASM/twitch_domain_containing"/>
    <property type="match status" value="1"/>
</dbReference>
<protein>
    <submittedName>
        <fullName evidence="8">Radical SAM superfamily protein</fullName>
    </submittedName>
</protein>
<keyword evidence="6" id="KW-0411">Iron-sulfur</keyword>
<keyword evidence="5" id="KW-0408">Iron</keyword>
<comment type="cofactor">
    <cofactor evidence="1">
        <name>[4Fe-4S] cluster</name>
        <dbReference type="ChEBI" id="CHEBI:49883"/>
    </cofactor>
</comment>
<reference evidence="9" key="1">
    <citation type="submission" date="2016-10" db="EMBL/GenBank/DDBJ databases">
        <authorList>
            <person name="Varghese N."/>
            <person name="Submissions S."/>
        </authorList>
    </citation>
    <scope>NUCLEOTIDE SEQUENCE [LARGE SCALE GENOMIC DNA]</scope>
    <source>
        <strain evidence="9">DSM 3384</strain>
    </source>
</reference>
<evidence type="ECO:0000256" key="3">
    <source>
        <dbReference type="ARBA" id="ARBA00022691"/>
    </source>
</evidence>
<dbReference type="EMBL" id="FNLL01000004">
    <property type="protein sequence ID" value="SDU10129.1"/>
    <property type="molecule type" value="Genomic_DNA"/>
</dbReference>
<dbReference type="SFLD" id="SFLDS00029">
    <property type="entry name" value="Radical_SAM"/>
    <property type="match status" value="1"/>
</dbReference>
<evidence type="ECO:0000256" key="5">
    <source>
        <dbReference type="ARBA" id="ARBA00023004"/>
    </source>
</evidence>
<dbReference type="PANTHER" id="PTHR30352">
    <property type="entry name" value="PYRUVATE FORMATE-LYASE-ACTIVATING ENZYME"/>
    <property type="match status" value="1"/>
</dbReference>
<dbReference type="InterPro" id="IPR013785">
    <property type="entry name" value="Aldolase_TIM"/>
</dbReference>
<dbReference type="InterPro" id="IPR034457">
    <property type="entry name" value="Organic_radical-activating"/>
</dbReference>
<gene>
    <name evidence="8" type="ORF">SAMN04487931_104309</name>
</gene>
<dbReference type="SFLD" id="SFLDG01109">
    <property type="entry name" value="Uncharacterised_Radical_SAM_Su"/>
    <property type="match status" value="1"/>
</dbReference>
<evidence type="ECO:0000256" key="6">
    <source>
        <dbReference type="ARBA" id="ARBA00023014"/>
    </source>
</evidence>
<dbReference type="GO" id="GO:0046872">
    <property type="term" value="F:metal ion binding"/>
    <property type="evidence" value="ECO:0007669"/>
    <property type="project" value="UniProtKB-KW"/>
</dbReference>
<dbReference type="SUPFAM" id="SSF102114">
    <property type="entry name" value="Radical SAM enzymes"/>
    <property type="match status" value="1"/>
</dbReference>
<dbReference type="CDD" id="cd01335">
    <property type="entry name" value="Radical_SAM"/>
    <property type="match status" value="1"/>
</dbReference>
<evidence type="ECO:0000313" key="9">
    <source>
        <dbReference type="Proteomes" id="UP000199608"/>
    </source>
</evidence>
<dbReference type="GO" id="GO:0003824">
    <property type="term" value="F:catalytic activity"/>
    <property type="evidence" value="ECO:0007669"/>
    <property type="project" value="InterPro"/>
</dbReference>
<evidence type="ECO:0000256" key="2">
    <source>
        <dbReference type="ARBA" id="ARBA00022485"/>
    </source>
</evidence>
<dbReference type="InterPro" id="IPR007197">
    <property type="entry name" value="rSAM"/>
</dbReference>
<organism evidence="8 9">
    <name type="scientific">Desulfobacula phenolica</name>
    <dbReference type="NCBI Taxonomy" id="90732"/>
    <lineage>
        <taxon>Bacteria</taxon>
        <taxon>Pseudomonadati</taxon>
        <taxon>Thermodesulfobacteriota</taxon>
        <taxon>Desulfobacteria</taxon>
        <taxon>Desulfobacterales</taxon>
        <taxon>Desulfobacteraceae</taxon>
        <taxon>Desulfobacula</taxon>
    </lineage>
</organism>
<evidence type="ECO:0000259" key="7">
    <source>
        <dbReference type="PROSITE" id="PS51918"/>
    </source>
</evidence>
<keyword evidence="4" id="KW-0479">Metal-binding</keyword>
<keyword evidence="3" id="KW-0949">S-adenosyl-L-methionine</keyword>
<proteinExistence type="predicted"/>
<dbReference type="AlphaFoldDB" id="A0A1H2FS11"/>
<sequence length="418" mass="47038">MVAAENGEIFELEGYGAVGMSGNTPVVLKKDATVPMPHGSELMMLPQRKPVVYNIATDRFESIEQNPFAPEEKIFPVAVFNSPGYVNRHFCAYDDEGIKDLLPLFSYGAVGFGKNNFRSAAIVVDTEPRQDLRLMPRKGIVKGVSQMQKKYPKNRLMRHLETCALQYGCPAGKNFFLKRYEAPLPTSTVCNANCLGCISLQKENNLCACQDRISFTPSPEEIAQVFLEHISHVKKAVVSFGQGCEGEPLTAFTAIEPAIRLIRKKTDKGTINLNTNASLPNRVEELCRAGLDSMRVSMNSVRKNCYTAYFRPRSYHFSDVLKSIDAAKQQGKFVAINYLNCPGFTDSQKEFEVLNDFIDNFNIDMIQWRNLNFDPKKYCELMSTVEDGGKPLGMDHIIQQLSNRFPKLIHGYFNPPVR</sequence>
<dbReference type="RefSeq" id="WP_092232823.1">
    <property type="nucleotide sequence ID" value="NZ_FNLL01000004.1"/>
</dbReference>
<dbReference type="PROSITE" id="PS51918">
    <property type="entry name" value="RADICAL_SAM"/>
    <property type="match status" value="1"/>
</dbReference>
<dbReference type="PANTHER" id="PTHR30352:SF5">
    <property type="entry name" value="PYRUVATE FORMATE-LYASE 1-ACTIVATING ENZYME"/>
    <property type="match status" value="1"/>
</dbReference>
<dbReference type="Proteomes" id="UP000199608">
    <property type="component" value="Unassembled WGS sequence"/>
</dbReference>
<keyword evidence="9" id="KW-1185">Reference proteome</keyword>
<evidence type="ECO:0000256" key="4">
    <source>
        <dbReference type="ARBA" id="ARBA00022723"/>
    </source>
</evidence>
<dbReference type="InterPro" id="IPR058240">
    <property type="entry name" value="rSAM_sf"/>
</dbReference>
<feature type="domain" description="Radical SAM core" evidence="7">
    <location>
        <begin position="176"/>
        <end position="408"/>
    </location>
</feature>
<keyword evidence="2" id="KW-0004">4Fe-4S</keyword>
<name>A0A1H2FS11_9BACT</name>
<dbReference type="Pfam" id="PF04055">
    <property type="entry name" value="Radical_SAM"/>
    <property type="match status" value="1"/>
</dbReference>
<evidence type="ECO:0000256" key="1">
    <source>
        <dbReference type="ARBA" id="ARBA00001966"/>
    </source>
</evidence>
<dbReference type="Gene3D" id="3.20.20.70">
    <property type="entry name" value="Aldolase class I"/>
    <property type="match status" value="1"/>
</dbReference>